<dbReference type="PANTHER" id="PTHR46628:SF1">
    <property type="entry name" value="PIRNA BIOGENESIS PROTEIN EXD1"/>
    <property type="match status" value="1"/>
</dbReference>
<dbReference type="EMBL" id="VVIM01000001">
    <property type="protein sequence ID" value="KAB0804743.1"/>
    <property type="molecule type" value="Genomic_DNA"/>
</dbReference>
<feature type="domain" description="3'-5' exonuclease" evidence="1">
    <location>
        <begin position="96"/>
        <end position="266"/>
    </location>
</feature>
<dbReference type="PANTHER" id="PTHR46628">
    <property type="entry name" value="PIRNA BIOGENESIS PROTEIN EXD1"/>
    <property type="match status" value="1"/>
</dbReference>
<protein>
    <recommendedName>
        <fullName evidence="1">3'-5' exonuclease domain-containing protein</fullName>
    </recommendedName>
</protein>
<evidence type="ECO:0000259" key="1">
    <source>
        <dbReference type="Pfam" id="PF01612"/>
    </source>
</evidence>
<reference evidence="3 4" key="2">
    <citation type="journal article" date="2018" name="Elife">
        <title>Firefly genomes illuminate parallel origins of bioluminescence in beetles.</title>
        <authorList>
            <person name="Fallon T.R."/>
            <person name="Lower S.E."/>
            <person name="Chang C.H."/>
            <person name="Bessho-Uehara M."/>
            <person name="Martin G.J."/>
            <person name="Bewick A.J."/>
            <person name="Behringer M."/>
            <person name="Debat H.J."/>
            <person name="Wong I."/>
            <person name="Day J.C."/>
            <person name="Suvorov A."/>
            <person name="Silva C.J."/>
            <person name="Stanger-Hall K.F."/>
            <person name="Hall D.W."/>
            <person name="Schmitz R.J."/>
            <person name="Nelson D.R."/>
            <person name="Lewis S.M."/>
            <person name="Shigenobu S."/>
            <person name="Bybee S.M."/>
            <person name="Larracuente A.M."/>
            <person name="Oba Y."/>
            <person name="Weng J.K."/>
        </authorList>
    </citation>
    <scope>NUCLEOTIDE SEQUENCE [LARGE SCALE GENOMIC DNA]</scope>
    <source>
        <strain evidence="3">1611_PpyrPB1</strain>
        <tissue evidence="3">Whole body</tissue>
    </source>
</reference>
<proteinExistence type="predicted"/>
<dbReference type="GO" id="GO:0003676">
    <property type="term" value="F:nucleic acid binding"/>
    <property type="evidence" value="ECO:0007669"/>
    <property type="project" value="InterPro"/>
</dbReference>
<dbReference type="GO" id="GO:1990923">
    <property type="term" value="C:PET complex"/>
    <property type="evidence" value="ECO:0007669"/>
    <property type="project" value="TreeGrafter"/>
</dbReference>
<dbReference type="InterPro" id="IPR012337">
    <property type="entry name" value="RNaseH-like_sf"/>
</dbReference>
<dbReference type="GO" id="GO:0008408">
    <property type="term" value="F:3'-5' exonuclease activity"/>
    <property type="evidence" value="ECO:0007669"/>
    <property type="project" value="InterPro"/>
</dbReference>
<evidence type="ECO:0000313" key="4">
    <source>
        <dbReference type="Proteomes" id="UP000327044"/>
    </source>
</evidence>
<dbReference type="EMBL" id="GEZM01015619">
    <property type="protein sequence ID" value="JAV91511.1"/>
    <property type="molecule type" value="Transcribed_RNA"/>
</dbReference>
<dbReference type="OrthoDB" id="26838at2759"/>
<reference evidence="2" key="1">
    <citation type="journal article" date="2016" name="Sci. Rep.">
        <title>Molecular characterization of firefly nuptial gifts: a multi-omics approach sheds light on postcopulatory sexual selection.</title>
        <authorList>
            <person name="Al-Wathiqui N."/>
            <person name="Fallon T.R."/>
            <person name="South A."/>
            <person name="Weng J.K."/>
            <person name="Lewis S.M."/>
        </authorList>
    </citation>
    <scope>NUCLEOTIDE SEQUENCE</scope>
</reference>
<dbReference type="EMBL" id="GEZM01015623">
    <property type="protein sequence ID" value="JAV91507.1"/>
    <property type="molecule type" value="Transcribed_RNA"/>
</dbReference>
<dbReference type="Gene3D" id="3.30.420.10">
    <property type="entry name" value="Ribonuclease H-like superfamily/Ribonuclease H"/>
    <property type="match status" value="1"/>
</dbReference>
<dbReference type="EMBL" id="GEZM01015620">
    <property type="protein sequence ID" value="JAV91510.1"/>
    <property type="molecule type" value="Transcribed_RNA"/>
</dbReference>
<name>A0A1Y1N0U3_PHOPY</name>
<dbReference type="InterPro" id="IPR052144">
    <property type="entry name" value="piRNA_biogenesis_EXD1"/>
</dbReference>
<dbReference type="InParanoid" id="A0A1Y1N0U3"/>
<dbReference type="AlphaFoldDB" id="A0A1Y1N0U3"/>
<sequence length="315" mass="36223">MKLVYKRGQRLLLELADTNVFEGVYDGGNINRMELINILDHYTQSAIGGRLSFYINEIQSVKELNEDGEEVKEEKEDKLPSTEVERLQLMARTYIYINKIEEACDVVDVLANCECIGIVGIGAEFSTTKPVELLVMSSWSQVYIVNLSLCTHSGFPSGLAKILESNYIQKVGHNLVPLSQSLWHCYKVTINNTFDTQIADEKIEVDRGHLYKAPNLADSLKKHLHLPCLLEDTPSTTSEMWSERPLPDFRKIQAAQLVTYLITLRNIQKRLLLKDYYDPIEEYIEKIHKSDCYRPHVDFKSDTIPFRLKEILDSF</sequence>
<reference evidence="3" key="3">
    <citation type="submission" date="2019-08" db="EMBL/GenBank/DDBJ databases">
        <authorList>
            <consortium name="Photinus pyralis genome working group"/>
            <person name="Fallon T.R."/>
            <person name="Sander Lower S.E."/>
            <person name="Weng J.-K."/>
        </authorList>
    </citation>
    <scope>NUCLEOTIDE SEQUENCE</scope>
    <source>
        <strain evidence="3">1611_PpyrPB1</strain>
        <tissue evidence="3">Whole body</tissue>
    </source>
</reference>
<organism evidence="2">
    <name type="scientific">Photinus pyralis</name>
    <name type="common">Common eastern firefly</name>
    <name type="synonym">Lampyris pyralis</name>
    <dbReference type="NCBI Taxonomy" id="7054"/>
    <lineage>
        <taxon>Eukaryota</taxon>
        <taxon>Metazoa</taxon>
        <taxon>Ecdysozoa</taxon>
        <taxon>Arthropoda</taxon>
        <taxon>Hexapoda</taxon>
        <taxon>Insecta</taxon>
        <taxon>Pterygota</taxon>
        <taxon>Neoptera</taxon>
        <taxon>Endopterygota</taxon>
        <taxon>Coleoptera</taxon>
        <taxon>Polyphaga</taxon>
        <taxon>Elateriformia</taxon>
        <taxon>Elateroidea</taxon>
        <taxon>Lampyridae</taxon>
        <taxon>Lampyrinae</taxon>
        <taxon>Photinus</taxon>
    </lineage>
</organism>
<dbReference type="GO" id="GO:0034587">
    <property type="term" value="P:piRNA processing"/>
    <property type="evidence" value="ECO:0007669"/>
    <property type="project" value="TreeGrafter"/>
</dbReference>
<dbReference type="Pfam" id="PF01612">
    <property type="entry name" value="DNA_pol_A_exo1"/>
    <property type="match status" value="1"/>
</dbReference>
<accession>A0A1Y1N0U3</accession>
<dbReference type="SUPFAM" id="SSF53098">
    <property type="entry name" value="Ribonuclease H-like"/>
    <property type="match status" value="1"/>
</dbReference>
<dbReference type="EMBL" id="GEZM01015621">
    <property type="protein sequence ID" value="JAV91509.1"/>
    <property type="molecule type" value="Transcribed_RNA"/>
</dbReference>
<dbReference type="InterPro" id="IPR002562">
    <property type="entry name" value="3'-5'_exonuclease_dom"/>
</dbReference>
<evidence type="ECO:0000313" key="3">
    <source>
        <dbReference type="EMBL" id="KAB0804743.1"/>
    </source>
</evidence>
<dbReference type="EMBL" id="GEZM01015622">
    <property type="protein sequence ID" value="JAV91508.1"/>
    <property type="molecule type" value="Transcribed_RNA"/>
</dbReference>
<dbReference type="Proteomes" id="UP000327044">
    <property type="component" value="Unassembled WGS sequence"/>
</dbReference>
<dbReference type="InterPro" id="IPR036397">
    <property type="entry name" value="RNaseH_sf"/>
</dbReference>
<keyword evidence="4" id="KW-1185">Reference proteome</keyword>
<gene>
    <name evidence="3" type="ORF">PPYR_01713</name>
</gene>
<evidence type="ECO:0000313" key="2">
    <source>
        <dbReference type="EMBL" id="JAV91509.1"/>
    </source>
</evidence>